<evidence type="ECO:0000313" key="3">
    <source>
        <dbReference type="Proteomes" id="UP000026922"/>
    </source>
</evidence>
<dbReference type="AlphaFoldDB" id="A0A061JHF8"/>
<organism evidence="2 3">
    <name type="scientific">Holospora undulata HU1</name>
    <dbReference type="NCBI Taxonomy" id="1321371"/>
    <lineage>
        <taxon>Bacteria</taxon>
        <taxon>Pseudomonadati</taxon>
        <taxon>Pseudomonadota</taxon>
        <taxon>Alphaproteobacteria</taxon>
        <taxon>Holosporales</taxon>
        <taxon>Holosporaceae</taxon>
        <taxon>Holospora</taxon>
    </lineage>
</organism>
<feature type="transmembrane region" description="Helical" evidence="1">
    <location>
        <begin position="40"/>
        <end position="65"/>
    </location>
</feature>
<name>A0A061JHF8_9PROT</name>
<evidence type="ECO:0000256" key="1">
    <source>
        <dbReference type="SAM" id="Phobius"/>
    </source>
</evidence>
<feature type="transmembrane region" description="Helical" evidence="1">
    <location>
        <begin position="352"/>
        <end position="372"/>
    </location>
</feature>
<gene>
    <name evidence="2" type="ORF">K737_300854</name>
</gene>
<feature type="transmembrane region" description="Helical" evidence="1">
    <location>
        <begin position="311"/>
        <end position="332"/>
    </location>
</feature>
<keyword evidence="3" id="KW-1185">Reference proteome</keyword>
<feature type="transmembrane region" description="Helical" evidence="1">
    <location>
        <begin position="105"/>
        <end position="125"/>
    </location>
</feature>
<keyword evidence="1" id="KW-0472">Membrane</keyword>
<accession>A0A061JHF8</accession>
<evidence type="ECO:0000313" key="2">
    <source>
        <dbReference type="EMBL" id="ETZ04728.1"/>
    </source>
</evidence>
<feature type="transmembrane region" description="Helical" evidence="1">
    <location>
        <begin position="178"/>
        <end position="200"/>
    </location>
</feature>
<feature type="transmembrane region" description="Helical" evidence="1">
    <location>
        <begin position="277"/>
        <end position="299"/>
    </location>
</feature>
<proteinExistence type="predicted"/>
<keyword evidence="1" id="KW-0812">Transmembrane</keyword>
<dbReference type="Proteomes" id="UP000026922">
    <property type="component" value="Unassembled WGS sequence"/>
</dbReference>
<dbReference type="RefSeq" id="WP_006300687.1">
    <property type="nucleotide sequence ID" value="NZ_ARPM03000158.1"/>
</dbReference>
<dbReference type="EMBL" id="ARPM03000158">
    <property type="protein sequence ID" value="ETZ04728.1"/>
    <property type="molecule type" value="Genomic_DNA"/>
</dbReference>
<protein>
    <submittedName>
        <fullName evidence="2">Uncharacterized protein</fullName>
    </submittedName>
</protein>
<sequence length="387" mass="45714">MFKTEQKSNSKKSDLNQPNLSAFLVQQYENLLFSLYSPGIFRGLWCFLKMFIVAIIAMVVFWFSFAFYIHKLVFYISNFLYSSTCSFVSKAFADGPIFDLISHKFYLLIGTGCFFFILKWIGWIDEKIFKNDWLKRFFYLSSLISTKALLYIIPPMVASSAVGAGGFFIIKAKLEQKITLMLILGSVVFIPLMCLSFWLYKPLFLKNKGIEFSPSLKNELSQELDKMQNYALKTFWINSFFYVLLNEIIFYLVFLPYGLALSFVIKILFSFDKYPSYYPYVLTLLPCIAALVFFIPFLIQRYYPKGIVFFIHKLSCAQIVTFLFCFNCFGLAKEVFKFWNWILFDITELFRIWDFFTVLDIAFHFLLFYVTVKIYRKFFTRKSSQLI</sequence>
<keyword evidence="1" id="KW-1133">Transmembrane helix</keyword>
<reference evidence="2 3" key="1">
    <citation type="journal article" date="2013" name="Genome Announc.">
        <title>Draft Genome Sequence of Holospora undulata Strain HU1, a Micronucleus-Specific Symbiont of the Ciliate Paramecium caudatum.</title>
        <authorList>
            <person name="Dohra H."/>
            <person name="Suzuki H."/>
            <person name="Suzuki T."/>
            <person name="Tanaka K."/>
            <person name="Fujishima M."/>
        </authorList>
    </citation>
    <scope>NUCLEOTIDE SEQUENCE [LARGE SCALE GENOMIC DNA]</scope>
    <source>
        <strain evidence="2 3">HU1</strain>
    </source>
</reference>
<feature type="transmembrane region" description="Helical" evidence="1">
    <location>
        <begin position="137"/>
        <end position="158"/>
    </location>
</feature>
<comment type="caution">
    <text evidence="2">The sequence shown here is derived from an EMBL/GenBank/DDBJ whole genome shotgun (WGS) entry which is preliminary data.</text>
</comment>